<dbReference type="RefSeq" id="WP_269883461.1">
    <property type="nucleotide sequence ID" value="NZ_JAQAGZ010000014.1"/>
</dbReference>
<dbReference type="EMBL" id="JAQAGZ010000014">
    <property type="protein sequence ID" value="MCZ8514934.1"/>
    <property type="molecule type" value="Genomic_DNA"/>
</dbReference>
<accession>A0ABT4QDK6</accession>
<gene>
    <name evidence="1" type="ORF">O9H85_21415</name>
</gene>
<comment type="caution">
    <text evidence="1">The sequence shown here is derived from an EMBL/GenBank/DDBJ whole genome shotgun (WGS) entry which is preliminary data.</text>
</comment>
<sequence length="53" mass="5688">MSQSVYQNVYLVFKGDPISSGVLNVTIEGLTKSGGGTMPIPVAPLTIPFYREN</sequence>
<evidence type="ECO:0000313" key="1">
    <source>
        <dbReference type="EMBL" id="MCZ8514934.1"/>
    </source>
</evidence>
<dbReference type="Proteomes" id="UP001527882">
    <property type="component" value="Unassembled WGS sequence"/>
</dbReference>
<keyword evidence="2" id="KW-1185">Reference proteome</keyword>
<proteinExistence type="predicted"/>
<evidence type="ECO:0000313" key="2">
    <source>
        <dbReference type="Proteomes" id="UP001527882"/>
    </source>
</evidence>
<organism evidence="1 2">
    <name type="scientific">Paenibacillus gyeongsangnamensis</name>
    <dbReference type="NCBI Taxonomy" id="3388067"/>
    <lineage>
        <taxon>Bacteria</taxon>
        <taxon>Bacillati</taxon>
        <taxon>Bacillota</taxon>
        <taxon>Bacilli</taxon>
        <taxon>Bacillales</taxon>
        <taxon>Paenibacillaceae</taxon>
        <taxon>Paenibacillus</taxon>
    </lineage>
</organism>
<name>A0ABT4QDK6_9BACL</name>
<reference evidence="1 2" key="1">
    <citation type="submission" date="2022-12" db="EMBL/GenBank/DDBJ databases">
        <title>Draft genome sequence of Paenibacillus sp. dW9.</title>
        <authorList>
            <person name="Choi E.-W."/>
            <person name="Kim D.-U."/>
        </authorList>
    </citation>
    <scope>NUCLEOTIDE SEQUENCE [LARGE SCALE GENOMIC DNA]</scope>
    <source>
        <strain evidence="2">dW9</strain>
    </source>
</reference>
<evidence type="ECO:0008006" key="3">
    <source>
        <dbReference type="Google" id="ProtNLM"/>
    </source>
</evidence>
<protein>
    <recommendedName>
        <fullName evidence="3">DUF4183 domain-containing protein</fullName>
    </recommendedName>
</protein>